<dbReference type="Proteomes" id="UP000432089">
    <property type="component" value="Unassembled WGS sequence"/>
</dbReference>
<proteinExistence type="predicted"/>
<dbReference type="RefSeq" id="WP_150968378.1">
    <property type="nucleotide sequence ID" value="NZ_VZDO01000002.1"/>
</dbReference>
<evidence type="ECO:0000256" key="3">
    <source>
        <dbReference type="SAM" id="MobiDB-lite"/>
    </source>
</evidence>
<accession>A0A7V7PSI4</accession>
<dbReference type="PANTHER" id="PTHR43037:SF1">
    <property type="entry name" value="BLL1128 PROTEIN"/>
    <property type="match status" value="1"/>
</dbReference>
<evidence type="ECO:0000313" key="4">
    <source>
        <dbReference type="EMBL" id="KAB0682062.1"/>
    </source>
</evidence>
<keyword evidence="1" id="KW-0732">Signal</keyword>
<protein>
    <submittedName>
        <fullName evidence="4">PHB depolymerase family esterase</fullName>
    </submittedName>
</protein>
<keyword evidence="2" id="KW-0378">Hydrolase</keyword>
<dbReference type="PANTHER" id="PTHR43037">
    <property type="entry name" value="UNNAMED PRODUCT-RELATED"/>
    <property type="match status" value="1"/>
</dbReference>
<dbReference type="AlphaFoldDB" id="A0A7V7PSI4"/>
<dbReference type="GO" id="GO:0016787">
    <property type="term" value="F:hydrolase activity"/>
    <property type="evidence" value="ECO:0007669"/>
    <property type="project" value="UniProtKB-KW"/>
</dbReference>
<organism evidence="4 5">
    <name type="scientific">Plantimonas leprariae</name>
    <dbReference type="NCBI Taxonomy" id="2615207"/>
    <lineage>
        <taxon>Bacteria</taxon>
        <taxon>Pseudomonadati</taxon>
        <taxon>Pseudomonadota</taxon>
        <taxon>Alphaproteobacteria</taxon>
        <taxon>Hyphomicrobiales</taxon>
        <taxon>Aurantimonadaceae</taxon>
        <taxon>Plantimonas</taxon>
    </lineage>
</organism>
<dbReference type="Pfam" id="PF10503">
    <property type="entry name" value="Esterase_PHB"/>
    <property type="match status" value="1"/>
</dbReference>
<dbReference type="SUPFAM" id="SSF53474">
    <property type="entry name" value="alpha/beta-Hydrolases"/>
    <property type="match status" value="2"/>
</dbReference>
<sequence length="380" mass="40068">MTRRLLNLPLPAIRPRGSQRGRSDDRLRELAGFGTNPGALRARTHLPANLPRSAPLVVVLHGCTQTAAGYDHGSGWSRVADLGGFGLLFPEQRRENNPNLCFNWFVPDDIRRDNGEAASIRQMIAAMIESHSIDAERIFVTGLSAGGAMAAVMLATYPEVFAGGSVIAGLPYACAANVPQALKRMRGEGSPNASLLADRLRQASGHRGGWPTLAVWHGAADATVHPSNAEATLAQWRAVHGLGEQPDRSEIDASVSRRVWHAADGRAVLKAYTIAGMGHGTPLNTSGLDSCGVAGPFMLDVGISSTCHDARSWGLLDPATVVDTGSKREKAAWPAGDGTGKPTLSQLDPQGLLRPGHTNGTSSAIGGVIENALRKAGLMR</sequence>
<comment type="caution">
    <text evidence="4">The sequence shown here is derived from an EMBL/GenBank/DDBJ whole genome shotgun (WGS) entry which is preliminary data.</text>
</comment>
<evidence type="ECO:0000256" key="2">
    <source>
        <dbReference type="ARBA" id="ARBA00022801"/>
    </source>
</evidence>
<keyword evidence="5" id="KW-1185">Reference proteome</keyword>
<feature type="region of interest" description="Disordered" evidence="3">
    <location>
        <begin position="327"/>
        <end position="360"/>
    </location>
</feature>
<name>A0A7V7PSI4_9HYPH</name>
<dbReference type="InterPro" id="IPR029058">
    <property type="entry name" value="AB_hydrolase_fold"/>
</dbReference>
<evidence type="ECO:0000256" key="1">
    <source>
        <dbReference type="ARBA" id="ARBA00022729"/>
    </source>
</evidence>
<dbReference type="InterPro" id="IPR050955">
    <property type="entry name" value="Plant_Biomass_Hydrol_Est"/>
</dbReference>
<dbReference type="EMBL" id="VZDO01000002">
    <property type="protein sequence ID" value="KAB0682062.1"/>
    <property type="molecule type" value="Genomic_DNA"/>
</dbReference>
<dbReference type="Gene3D" id="3.40.50.1820">
    <property type="entry name" value="alpha/beta hydrolase"/>
    <property type="match status" value="1"/>
</dbReference>
<gene>
    <name evidence="4" type="ORF">F6X38_04480</name>
</gene>
<evidence type="ECO:0000313" key="5">
    <source>
        <dbReference type="Proteomes" id="UP000432089"/>
    </source>
</evidence>
<dbReference type="GO" id="GO:0005576">
    <property type="term" value="C:extracellular region"/>
    <property type="evidence" value="ECO:0007669"/>
    <property type="project" value="InterPro"/>
</dbReference>
<dbReference type="NCBIfam" id="TIGR01840">
    <property type="entry name" value="esterase_phb"/>
    <property type="match status" value="1"/>
</dbReference>
<reference evidence="4 5" key="1">
    <citation type="submission" date="2019-09" db="EMBL/GenBank/DDBJ databases">
        <title>YIM 132180 draft genome.</title>
        <authorList>
            <person name="Zhang K."/>
        </authorList>
    </citation>
    <scope>NUCLEOTIDE SEQUENCE [LARGE SCALE GENOMIC DNA]</scope>
    <source>
        <strain evidence="4 5">YIM 132180</strain>
    </source>
</reference>
<dbReference type="InterPro" id="IPR010126">
    <property type="entry name" value="Esterase_phb"/>
</dbReference>